<dbReference type="Proteomes" id="UP000191056">
    <property type="component" value="Unassembled WGS sequence"/>
</dbReference>
<keyword evidence="1" id="KW-0472">Membrane</keyword>
<dbReference type="EMBL" id="QXDJ01000004">
    <property type="protein sequence ID" value="RII33387.1"/>
    <property type="molecule type" value="Genomic_DNA"/>
</dbReference>
<reference evidence="2 4" key="1">
    <citation type="submission" date="2017-03" db="EMBL/GenBank/DDBJ databases">
        <title>Genome sequence of Clostridium chromiireducens DSM 23318.</title>
        <authorList>
            <person name="Poehlein A."/>
            <person name="Daniel R."/>
        </authorList>
    </citation>
    <scope>NUCLEOTIDE SEQUENCE [LARGE SCALE GENOMIC DNA]</scope>
    <source>
        <strain evidence="2 4">DSM 23318</strain>
    </source>
</reference>
<protein>
    <submittedName>
        <fullName evidence="2">Uncharacterized protein</fullName>
    </submittedName>
</protein>
<comment type="caution">
    <text evidence="2">The sequence shown here is derived from an EMBL/GenBank/DDBJ whole genome shotgun (WGS) entry which is preliminary data.</text>
</comment>
<dbReference type="EMBL" id="MZGT01000051">
    <property type="protein sequence ID" value="OPJ59468.1"/>
    <property type="molecule type" value="Genomic_DNA"/>
</dbReference>
<keyword evidence="4" id="KW-1185">Reference proteome</keyword>
<evidence type="ECO:0000313" key="5">
    <source>
        <dbReference type="Proteomes" id="UP000265930"/>
    </source>
</evidence>
<reference evidence="3 5" key="2">
    <citation type="submission" date="2018-08" db="EMBL/GenBank/DDBJ databases">
        <title>Genome of Clostridium chromiireducens C1, DSM12136.</title>
        <authorList>
            <person name="Xing M."/>
            <person name="Wei Y."/>
            <person name="Ang E.L."/>
            <person name="Zhao H."/>
            <person name="Zhang Y."/>
        </authorList>
    </citation>
    <scope>NUCLEOTIDE SEQUENCE [LARGE SCALE GENOMIC DNA]</scope>
    <source>
        <strain evidence="3 5">C1</strain>
    </source>
</reference>
<dbReference type="AlphaFoldDB" id="A0A1V4IHI6"/>
<feature type="transmembrane region" description="Helical" evidence="1">
    <location>
        <begin position="7"/>
        <end position="25"/>
    </location>
</feature>
<proteinExistence type="predicted"/>
<dbReference type="RefSeq" id="WP_079441047.1">
    <property type="nucleotide sequence ID" value="NZ_JBLZIA010000002.1"/>
</dbReference>
<name>A0A1V4IHI6_9CLOT</name>
<keyword evidence="1" id="KW-1133">Transmembrane helix</keyword>
<evidence type="ECO:0000256" key="1">
    <source>
        <dbReference type="SAM" id="Phobius"/>
    </source>
</evidence>
<feature type="transmembrane region" description="Helical" evidence="1">
    <location>
        <begin position="99"/>
        <end position="122"/>
    </location>
</feature>
<organism evidence="2 4">
    <name type="scientific">Clostridium chromiireducens</name>
    <dbReference type="NCBI Taxonomy" id="225345"/>
    <lineage>
        <taxon>Bacteria</taxon>
        <taxon>Bacillati</taxon>
        <taxon>Bacillota</taxon>
        <taxon>Clostridia</taxon>
        <taxon>Eubacteriales</taxon>
        <taxon>Clostridiaceae</taxon>
        <taxon>Clostridium</taxon>
    </lineage>
</organism>
<feature type="transmembrane region" description="Helical" evidence="1">
    <location>
        <begin position="199"/>
        <end position="220"/>
    </location>
</feature>
<sequence>MEAAIKSVGIFLLAYFSYYYILRFIQSVFQGLLGSINSNLAKFIYALGTPAHELAHLLVAILCGARIEQVQLFPKGNRPGFVKSRIGSSIPFLISIKEFLIAIAPVLVNIPLFIFIESTFILKCKVSEMSKIVDPRIMLSKEGLITIVLFLILISGIAPSHEDFKGMVKGLIILSFVIFGMTYLTSLISDMKWVNINPILTIVLYYFEIILTVLIINAIINFRNCFRITGMILINALRHTFKRN</sequence>
<feature type="transmembrane region" description="Helical" evidence="1">
    <location>
        <begin position="143"/>
        <end position="161"/>
    </location>
</feature>
<evidence type="ECO:0000313" key="3">
    <source>
        <dbReference type="EMBL" id="RII33387.1"/>
    </source>
</evidence>
<dbReference type="STRING" id="225345.CLCHR_34460"/>
<evidence type="ECO:0000313" key="2">
    <source>
        <dbReference type="EMBL" id="OPJ59468.1"/>
    </source>
</evidence>
<keyword evidence="1" id="KW-0812">Transmembrane</keyword>
<feature type="transmembrane region" description="Helical" evidence="1">
    <location>
        <begin position="167"/>
        <end position="187"/>
    </location>
</feature>
<accession>A0A1V4IHI6</accession>
<dbReference type="Proteomes" id="UP000265930">
    <property type="component" value="Unassembled WGS sequence"/>
</dbReference>
<dbReference type="OrthoDB" id="1900932at2"/>
<evidence type="ECO:0000313" key="4">
    <source>
        <dbReference type="Proteomes" id="UP000191056"/>
    </source>
</evidence>
<gene>
    <name evidence="2" type="ORF">CLCHR_34460</name>
    <name evidence="3" type="ORF">D2A34_16700</name>
</gene>